<dbReference type="AlphaFoldDB" id="A0A3L6RB11"/>
<feature type="region of interest" description="Disordered" evidence="1">
    <location>
        <begin position="115"/>
        <end position="147"/>
    </location>
</feature>
<proteinExistence type="predicted"/>
<dbReference type="EMBL" id="PQIB02000009">
    <property type="protein sequence ID" value="RLM99054.1"/>
    <property type="molecule type" value="Genomic_DNA"/>
</dbReference>
<dbReference type="Proteomes" id="UP000275267">
    <property type="component" value="Unassembled WGS sequence"/>
</dbReference>
<protein>
    <submittedName>
        <fullName evidence="2">Uncharacterized protein</fullName>
    </submittedName>
</protein>
<feature type="region of interest" description="Disordered" evidence="1">
    <location>
        <begin position="1"/>
        <end position="44"/>
    </location>
</feature>
<evidence type="ECO:0000256" key="1">
    <source>
        <dbReference type="SAM" id="MobiDB-lite"/>
    </source>
</evidence>
<evidence type="ECO:0000313" key="3">
    <source>
        <dbReference type="Proteomes" id="UP000275267"/>
    </source>
</evidence>
<keyword evidence="3" id="KW-1185">Reference proteome</keyword>
<organism evidence="2 3">
    <name type="scientific">Panicum miliaceum</name>
    <name type="common">Proso millet</name>
    <name type="synonym">Broomcorn millet</name>
    <dbReference type="NCBI Taxonomy" id="4540"/>
    <lineage>
        <taxon>Eukaryota</taxon>
        <taxon>Viridiplantae</taxon>
        <taxon>Streptophyta</taxon>
        <taxon>Embryophyta</taxon>
        <taxon>Tracheophyta</taxon>
        <taxon>Spermatophyta</taxon>
        <taxon>Magnoliopsida</taxon>
        <taxon>Liliopsida</taxon>
        <taxon>Poales</taxon>
        <taxon>Poaceae</taxon>
        <taxon>PACMAD clade</taxon>
        <taxon>Panicoideae</taxon>
        <taxon>Panicodae</taxon>
        <taxon>Paniceae</taxon>
        <taxon>Panicinae</taxon>
        <taxon>Panicum</taxon>
        <taxon>Panicum sect. Panicum</taxon>
    </lineage>
</organism>
<gene>
    <name evidence="2" type="ORF">C2845_PM06G01040</name>
</gene>
<reference evidence="3" key="1">
    <citation type="journal article" date="2019" name="Nat. Commun.">
        <title>The genome of broomcorn millet.</title>
        <authorList>
            <person name="Zou C."/>
            <person name="Miki D."/>
            <person name="Li D."/>
            <person name="Tang Q."/>
            <person name="Xiao L."/>
            <person name="Rajput S."/>
            <person name="Deng P."/>
            <person name="Jia W."/>
            <person name="Huang R."/>
            <person name="Zhang M."/>
            <person name="Sun Y."/>
            <person name="Hu J."/>
            <person name="Fu X."/>
            <person name="Schnable P.S."/>
            <person name="Li F."/>
            <person name="Zhang H."/>
            <person name="Feng B."/>
            <person name="Zhu X."/>
            <person name="Liu R."/>
            <person name="Schnable J.C."/>
            <person name="Zhu J.-K."/>
            <person name="Zhang H."/>
        </authorList>
    </citation>
    <scope>NUCLEOTIDE SEQUENCE [LARGE SCALE GENOMIC DNA]</scope>
</reference>
<sequence length="147" mass="16215">MKKSRLHEIDPQEEHPDRNMNLDLNISNQPMQHSKNSTATPRGFTGVVVPVSPAAGPELAAAHAGSTQASCAAAPELPRPPSRAAGLVRRLRGLPHCQRGILRRCREEDERVWGRLGRPGAGRNRPRPRRMGREWNGGGTFPRDLAR</sequence>
<name>A0A3L6RB11_PANMI</name>
<evidence type="ECO:0000313" key="2">
    <source>
        <dbReference type="EMBL" id="RLM99054.1"/>
    </source>
</evidence>
<feature type="compositionally biased region" description="Basic and acidic residues" evidence="1">
    <location>
        <begin position="1"/>
        <end position="20"/>
    </location>
</feature>
<comment type="caution">
    <text evidence="2">The sequence shown here is derived from an EMBL/GenBank/DDBJ whole genome shotgun (WGS) entry which is preliminary data.</text>
</comment>
<accession>A0A3L6RB11</accession>
<feature type="compositionally biased region" description="Polar residues" evidence="1">
    <location>
        <begin position="22"/>
        <end position="40"/>
    </location>
</feature>